<protein>
    <recommendedName>
        <fullName evidence="8">Ferredoxin</fullName>
    </recommendedName>
</protein>
<dbReference type="InterPro" id="IPR051269">
    <property type="entry name" value="Fe-S_cluster_ET"/>
</dbReference>
<evidence type="ECO:0000256" key="2">
    <source>
        <dbReference type="ARBA" id="ARBA00022448"/>
    </source>
</evidence>
<evidence type="ECO:0000256" key="7">
    <source>
        <dbReference type="ARBA" id="ARBA00023291"/>
    </source>
</evidence>
<dbReference type="SUPFAM" id="SSF54862">
    <property type="entry name" value="4Fe-4S ferredoxins"/>
    <property type="match status" value="1"/>
</dbReference>
<keyword evidence="11" id="KW-1185">Reference proteome</keyword>
<accession>A0A917L221</accession>
<keyword evidence="7" id="KW-0003">3Fe-4S</keyword>
<evidence type="ECO:0000256" key="1">
    <source>
        <dbReference type="ARBA" id="ARBA00001927"/>
    </source>
</evidence>
<keyword evidence="2 8" id="KW-0813">Transport</keyword>
<keyword evidence="6 8" id="KW-0411">Iron-sulfur</keyword>
<proteinExistence type="predicted"/>
<evidence type="ECO:0000256" key="8">
    <source>
        <dbReference type="RuleBase" id="RU368020"/>
    </source>
</evidence>
<feature type="domain" description="4Fe-4S ferredoxin-type" evidence="9">
    <location>
        <begin position="2"/>
        <end position="30"/>
    </location>
</feature>
<dbReference type="GO" id="GO:0051538">
    <property type="term" value="F:3 iron, 4 sulfur cluster binding"/>
    <property type="evidence" value="ECO:0007669"/>
    <property type="project" value="UniProtKB-KW"/>
</dbReference>
<keyword evidence="5 8" id="KW-0408">Iron</keyword>
<evidence type="ECO:0000256" key="3">
    <source>
        <dbReference type="ARBA" id="ARBA00022723"/>
    </source>
</evidence>
<sequence length="64" mass="6775">MTKAVIDTDKCVGHGQCAMMAPDVFDLDADGYARVIAADITGDLRRDTETAAMACPEQAIGIED</sequence>
<evidence type="ECO:0000313" key="10">
    <source>
        <dbReference type="EMBL" id="GGJ41052.1"/>
    </source>
</evidence>
<name>A0A917L221_9ACTN</name>
<reference evidence="10" key="1">
    <citation type="journal article" date="2014" name="Int. J. Syst. Evol. Microbiol.">
        <title>Complete genome sequence of Corynebacterium casei LMG S-19264T (=DSM 44701T), isolated from a smear-ripened cheese.</title>
        <authorList>
            <consortium name="US DOE Joint Genome Institute (JGI-PGF)"/>
            <person name="Walter F."/>
            <person name="Albersmeier A."/>
            <person name="Kalinowski J."/>
            <person name="Ruckert C."/>
        </authorList>
    </citation>
    <scope>NUCLEOTIDE SEQUENCE</scope>
    <source>
        <strain evidence="10">JCM 3086</strain>
    </source>
</reference>
<dbReference type="Pfam" id="PF13459">
    <property type="entry name" value="Fer4_15"/>
    <property type="match status" value="1"/>
</dbReference>
<dbReference type="Proteomes" id="UP000657574">
    <property type="component" value="Unassembled WGS sequence"/>
</dbReference>
<keyword evidence="3 8" id="KW-0479">Metal-binding</keyword>
<dbReference type="InterPro" id="IPR017896">
    <property type="entry name" value="4Fe4S_Fe-S-bd"/>
</dbReference>
<organism evidence="10 11">
    <name type="scientific">Streptomyces brasiliensis</name>
    <dbReference type="NCBI Taxonomy" id="1954"/>
    <lineage>
        <taxon>Bacteria</taxon>
        <taxon>Bacillati</taxon>
        <taxon>Actinomycetota</taxon>
        <taxon>Actinomycetes</taxon>
        <taxon>Kitasatosporales</taxon>
        <taxon>Streptomycetaceae</taxon>
        <taxon>Streptomyces</taxon>
    </lineage>
</organism>
<dbReference type="InterPro" id="IPR001080">
    <property type="entry name" value="3Fe4S_ferredoxin"/>
</dbReference>
<dbReference type="GO" id="GO:0009055">
    <property type="term" value="F:electron transfer activity"/>
    <property type="evidence" value="ECO:0007669"/>
    <property type="project" value="UniProtKB-UniRule"/>
</dbReference>
<dbReference type="PROSITE" id="PS51379">
    <property type="entry name" value="4FE4S_FER_2"/>
    <property type="match status" value="1"/>
</dbReference>
<dbReference type="RefSeq" id="WP_189314408.1">
    <property type="nucleotide sequence ID" value="NZ_BMQA01000025.1"/>
</dbReference>
<evidence type="ECO:0000256" key="4">
    <source>
        <dbReference type="ARBA" id="ARBA00022982"/>
    </source>
</evidence>
<dbReference type="GO" id="GO:0005506">
    <property type="term" value="F:iron ion binding"/>
    <property type="evidence" value="ECO:0007669"/>
    <property type="project" value="UniProtKB-UniRule"/>
</dbReference>
<dbReference type="PANTHER" id="PTHR36923:SF3">
    <property type="entry name" value="FERREDOXIN"/>
    <property type="match status" value="1"/>
</dbReference>
<evidence type="ECO:0000256" key="5">
    <source>
        <dbReference type="ARBA" id="ARBA00023004"/>
    </source>
</evidence>
<comment type="function">
    <text evidence="8">Ferredoxins are iron-sulfur proteins that transfer electrons in a wide variety of metabolic reactions.</text>
</comment>
<dbReference type="PANTHER" id="PTHR36923">
    <property type="entry name" value="FERREDOXIN"/>
    <property type="match status" value="1"/>
</dbReference>
<dbReference type="EMBL" id="BMQA01000025">
    <property type="protein sequence ID" value="GGJ41052.1"/>
    <property type="molecule type" value="Genomic_DNA"/>
</dbReference>
<evidence type="ECO:0000256" key="6">
    <source>
        <dbReference type="ARBA" id="ARBA00023014"/>
    </source>
</evidence>
<evidence type="ECO:0000313" key="11">
    <source>
        <dbReference type="Proteomes" id="UP000657574"/>
    </source>
</evidence>
<comment type="cofactor">
    <cofactor evidence="1">
        <name>[3Fe-4S] cluster</name>
        <dbReference type="ChEBI" id="CHEBI:21137"/>
    </cofactor>
</comment>
<dbReference type="PRINTS" id="PR00352">
    <property type="entry name" value="3FE4SFRDOXIN"/>
</dbReference>
<gene>
    <name evidence="10" type="ORF">GCM10010121_060130</name>
</gene>
<comment type="caution">
    <text evidence="10">The sequence shown here is derived from an EMBL/GenBank/DDBJ whole genome shotgun (WGS) entry which is preliminary data.</text>
</comment>
<reference evidence="10" key="2">
    <citation type="submission" date="2020-09" db="EMBL/GenBank/DDBJ databases">
        <authorList>
            <person name="Sun Q."/>
            <person name="Ohkuma M."/>
        </authorList>
    </citation>
    <scope>NUCLEOTIDE SEQUENCE</scope>
    <source>
        <strain evidence="10">JCM 3086</strain>
    </source>
</reference>
<evidence type="ECO:0000259" key="9">
    <source>
        <dbReference type="PROSITE" id="PS51379"/>
    </source>
</evidence>
<dbReference type="Gene3D" id="3.30.70.20">
    <property type="match status" value="1"/>
</dbReference>
<dbReference type="AlphaFoldDB" id="A0A917L221"/>
<keyword evidence="4 8" id="KW-0249">Electron transport</keyword>